<evidence type="ECO:0000313" key="2">
    <source>
        <dbReference type="Proteomes" id="UP000245865"/>
    </source>
</evidence>
<organism evidence="1 2">
    <name type="scientific">Falsochrobactrum shanghaiense</name>
    <dbReference type="NCBI Taxonomy" id="2201899"/>
    <lineage>
        <taxon>Bacteria</taxon>
        <taxon>Pseudomonadati</taxon>
        <taxon>Pseudomonadota</taxon>
        <taxon>Alphaproteobacteria</taxon>
        <taxon>Hyphomicrobiales</taxon>
        <taxon>Brucellaceae</taxon>
        <taxon>Falsochrobactrum</taxon>
    </lineage>
</organism>
<dbReference type="EMBL" id="QGDB01000004">
    <property type="protein sequence ID" value="PWL17436.1"/>
    <property type="molecule type" value="Genomic_DNA"/>
</dbReference>
<sequence>MSRYDDPPPQFGLTFAGIYYGTDAQALFLQDIIQDAMRKHAGKPQEKLLAKWFNEVEYQRGNAKREQWRGWEATHGK</sequence>
<reference evidence="1 2" key="1">
    <citation type="submission" date="2018-05" db="EMBL/GenBank/DDBJ databases">
        <title>Comparative genomic sequence analysis between strain HN4 and CCM 8460T (Falsochrobactrum ovis) will provide more evidence to prove that HN4 is a new species of Falsochrobactrum.</title>
        <authorList>
            <person name="Lyu W."/>
            <person name="Sun L."/>
            <person name="Yao L."/>
        </authorList>
    </citation>
    <scope>NUCLEOTIDE SEQUENCE [LARGE SCALE GENOMIC DNA]</scope>
    <source>
        <strain evidence="1 2">HN4</strain>
    </source>
</reference>
<gene>
    <name evidence="1" type="ORF">DKP76_11705</name>
</gene>
<dbReference type="RefSeq" id="WP_109706865.1">
    <property type="nucleotide sequence ID" value="NZ_QGDB01000004.1"/>
</dbReference>
<keyword evidence="2" id="KW-1185">Reference proteome</keyword>
<accession>A0A316J7W4</accession>
<dbReference type="Proteomes" id="UP000245865">
    <property type="component" value="Unassembled WGS sequence"/>
</dbReference>
<comment type="caution">
    <text evidence="1">The sequence shown here is derived from an EMBL/GenBank/DDBJ whole genome shotgun (WGS) entry which is preliminary data.</text>
</comment>
<proteinExistence type="predicted"/>
<dbReference type="OrthoDB" id="8456650at2"/>
<dbReference type="AlphaFoldDB" id="A0A316J7W4"/>
<protein>
    <submittedName>
        <fullName evidence="1">Uncharacterized protein</fullName>
    </submittedName>
</protein>
<evidence type="ECO:0000313" key="1">
    <source>
        <dbReference type="EMBL" id="PWL17436.1"/>
    </source>
</evidence>
<name>A0A316J7W4_9HYPH</name>